<feature type="transmembrane region" description="Helical" evidence="1">
    <location>
        <begin position="82"/>
        <end position="104"/>
    </location>
</feature>
<keyword evidence="1" id="KW-1133">Transmembrane helix</keyword>
<accession>N1MES8</accession>
<protein>
    <submittedName>
        <fullName evidence="2">Uncharacterized protein</fullName>
    </submittedName>
</protein>
<dbReference type="EMBL" id="CAVK010000002">
    <property type="protein sequence ID" value="CCW15695.1"/>
    <property type="molecule type" value="Genomic_DNA"/>
</dbReference>
<comment type="caution">
    <text evidence="2">The sequence shown here is derived from an EMBL/GenBank/DDBJ whole genome shotgun (WGS) entry which is preliminary data.</text>
</comment>
<evidence type="ECO:0000256" key="1">
    <source>
        <dbReference type="SAM" id="Phobius"/>
    </source>
</evidence>
<dbReference type="OrthoDB" id="7509450at2"/>
<organism evidence="2 3">
    <name type="scientific">Sphingobium indicum BiD32</name>
    <dbReference type="NCBI Taxonomy" id="1301087"/>
    <lineage>
        <taxon>Bacteria</taxon>
        <taxon>Pseudomonadati</taxon>
        <taxon>Pseudomonadota</taxon>
        <taxon>Alphaproteobacteria</taxon>
        <taxon>Sphingomonadales</taxon>
        <taxon>Sphingomonadaceae</taxon>
        <taxon>Sphingobium</taxon>
    </lineage>
</organism>
<dbReference type="AlphaFoldDB" id="N1MES8"/>
<feature type="transmembrane region" description="Helical" evidence="1">
    <location>
        <begin position="12"/>
        <end position="33"/>
    </location>
</feature>
<evidence type="ECO:0000313" key="3">
    <source>
        <dbReference type="Proteomes" id="UP000013201"/>
    </source>
</evidence>
<feature type="transmembrane region" description="Helical" evidence="1">
    <location>
        <begin position="53"/>
        <end position="70"/>
    </location>
</feature>
<evidence type="ECO:0000313" key="2">
    <source>
        <dbReference type="EMBL" id="CCW15695.1"/>
    </source>
</evidence>
<dbReference type="Proteomes" id="UP000013201">
    <property type="component" value="Unassembled WGS sequence"/>
</dbReference>
<name>N1MES8_9SPHN</name>
<gene>
    <name evidence="2" type="ORF">EBBID32_210</name>
</gene>
<sequence length="142" mass="15058">MRDPVLSIPREAGISFGINATLSLAFFLAVFGLEQRPLSWAMPDALAFDFVPQSMAVSLMSALVPALIARKRFAMAIGLRSIVLRAIGFSLAGAVLGGLIALLMERAGFAPVHWSIALAVKLAYGGSLGALITSLTLQRMTR</sequence>
<keyword evidence="1" id="KW-0812">Transmembrane</keyword>
<reference evidence="2 3" key="1">
    <citation type="submission" date="2013-03" db="EMBL/GenBank/DDBJ databases">
        <authorList>
            <person name="Le V."/>
        </authorList>
    </citation>
    <scope>NUCLEOTIDE SEQUENCE [LARGE SCALE GENOMIC DNA]</scope>
    <source>
        <strain evidence="2 3">BiD32</strain>
    </source>
</reference>
<keyword evidence="1" id="KW-0472">Membrane</keyword>
<keyword evidence="3" id="KW-1185">Reference proteome</keyword>
<feature type="transmembrane region" description="Helical" evidence="1">
    <location>
        <begin position="116"/>
        <end position="137"/>
    </location>
</feature>
<proteinExistence type="predicted"/>
<reference evidence="3" key="2">
    <citation type="submission" date="2013-04" db="EMBL/GenBank/DDBJ databases">
        <title>Bisphenol A degrading Sphingobium sp. strain BiD32.</title>
        <authorList>
            <person name="Nielsen J.L."/>
            <person name="Zhou N.A."/>
            <person name="Kjeldal H."/>
        </authorList>
    </citation>
    <scope>NUCLEOTIDE SEQUENCE [LARGE SCALE GENOMIC DNA]</scope>
    <source>
        <strain evidence="3">BiD32</strain>
    </source>
</reference>
<dbReference type="RefSeq" id="WP_006948611.1">
    <property type="nucleotide sequence ID" value="NZ_CAVK010000002.1"/>
</dbReference>